<evidence type="ECO:0000313" key="5">
    <source>
        <dbReference type="Proteomes" id="UP000663865"/>
    </source>
</evidence>
<evidence type="ECO:0000256" key="1">
    <source>
        <dbReference type="ARBA" id="ARBA00023002"/>
    </source>
</evidence>
<accession>A0A818ERX7</accession>
<comment type="similarity">
    <text evidence="2">Belongs to the short-chain dehydrogenases/reductases (SDR) family.</text>
</comment>
<keyword evidence="3" id="KW-1133">Transmembrane helix</keyword>
<dbReference type="PRINTS" id="PR00081">
    <property type="entry name" value="GDHRDH"/>
</dbReference>
<keyword evidence="1" id="KW-0560">Oxidoreductase</keyword>
<dbReference type="SUPFAM" id="SSF51735">
    <property type="entry name" value="NAD(P)-binding Rossmann-fold domains"/>
    <property type="match status" value="2"/>
</dbReference>
<dbReference type="InterPro" id="IPR020904">
    <property type="entry name" value="Sc_DH/Rdtase_CS"/>
</dbReference>
<protein>
    <submittedName>
        <fullName evidence="4">Uncharacterized protein</fullName>
    </submittedName>
</protein>
<sequence length="427" mass="48587">MKQYYRVVNICSASGFFALPNTSTYLVAKYTLESFSDFLRDEMTPWVLYISIIESSALKTFMSEVYASILQDVRKQLSTDIQQRWGIDFSNNLITQEYLGCIRPLLIGFIIILYVSYRLYQHFYPTPNISPNGKYILISGCDTGFGHGLAIELDRQGFNVLAGVFSPDNISSLQKELSSRATVFRLDITKQDDIDAAFELVKEKTQVLHGLVNNAGISISGYVDWMSMESLHKVMDVNFFGHVGMTKKFLPLLIAKRDSRVVNICSVAGYLALSNMTAYCASKYALESFSDCLRREMVPWGLRVSIIEPGFMRTKIIEGDGRSFSDFWQNLSTDVQERWGEDFTKARLVAARNNLFLKHAEDPMKVVRALQHAVANTMPHIRYRPGWQSSMIFFPLSMLPAWSVDWFFGKLMKSTLAPASISKQHKE</sequence>
<reference evidence="4" key="1">
    <citation type="submission" date="2021-02" db="EMBL/GenBank/DDBJ databases">
        <authorList>
            <person name="Nowell W R."/>
        </authorList>
    </citation>
    <scope>NUCLEOTIDE SEQUENCE</scope>
</reference>
<dbReference type="Pfam" id="PF00106">
    <property type="entry name" value="adh_short"/>
    <property type="match status" value="1"/>
</dbReference>
<gene>
    <name evidence="4" type="ORF">KIK155_LOCUS13271</name>
</gene>
<dbReference type="InterPro" id="IPR002347">
    <property type="entry name" value="SDR_fam"/>
</dbReference>
<evidence type="ECO:0000256" key="2">
    <source>
        <dbReference type="RuleBase" id="RU000363"/>
    </source>
</evidence>
<organism evidence="4 5">
    <name type="scientific">Rotaria socialis</name>
    <dbReference type="NCBI Taxonomy" id="392032"/>
    <lineage>
        <taxon>Eukaryota</taxon>
        <taxon>Metazoa</taxon>
        <taxon>Spiralia</taxon>
        <taxon>Gnathifera</taxon>
        <taxon>Rotifera</taxon>
        <taxon>Eurotatoria</taxon>
        <taxon>Bdelloidea</taxon>
        <taxon>Philodinida</taxon>
        <taxon>Philodinidae</taxon>
        <taxon>Rotaria</taxon>
    </lineage>
</organism>
<name>A0A818ERX7_9BILA</name>
<dbReference type="PANTHER" id="PTHR43313">
    <property type="entry name" value="SHORT-CHAIN DEHYDROGENASE/REDUCTASE FAMILY 9C"/>
    <property type="match status" value="1"/>
</dbReference>
<evidence type="ECO:0000256" key="3">
    <source>
        <dbReference type="SAM" id="Phobius"/>
    </source>
</evidence>
<comment type="caution">
    <text evidence="4">The sequence shown here is derived from an EMBL/GenBank/DDBJ whole genome shotgun (WGS) entry which is preliminary data.</text>
</comment>
<keyword evidence="3" id="KW-0812">Transmembrane</keyword>
<dbReference type="PRINTS" id="PR00080">
    <property type="entry name" value="SDRFAMILY"/>
</dbReference>
<dbReference type="PROSITE" id="PS00061">
    <property type="entry name" value="ADH_SHORT"/>
    <property type="match status" value="1"/>
</dbReference>
<proteinExistence type="inferred from homology"/>
<keyword evidence="3" id="KW-0472">Membrane</keyword>
<dbReference type="PANTHER" id="PTHR43313:SF1">
    <property type="entry name" value="3BETA-HYDROXYSTEROID DEHYDROGENASE DHS-16"/>
    <property type="match status" value="1"/>
</dbReference>
<feature type="transmembrane region" description="Helical" evidence="3">
    <location>
        <begin position="101"/>
        <end position="120"/>
    </location>
</feature>
<dbReference type="GO" id="GO:0016491">
    <property type="term" value="F:oxidoreductase activity"/>
    <property type="evidence" value="ECO:0007669"/>
    <property type="project" value="UniProtKB-KW"/>
</dbReference>
<evidence type="ECO:0000313" key="4">
    <source>
        <dbReference type="EMBL" id="CAF3463533.1"/>
    </source>
</evidence>
<dbReference type="InterPro" id="IPR036291">
    <property type="entry name" value="NAD(P)-bd_dom_sf"/>
</dbReference>
<dbReference type="GO" id="GO:0008202">
    <property type="term" value="P:steroid metabolic process"/>
    <property type="evidence" value="ECO:0007669"/>
    <property type="project" value="TreeGrafter"/>
</dbReference>
<dbReference type="Gene3D" id="3.40.50.720">
    <property type="entry name" value="NAD(P)-binding Rossmann-like Domain"/>
    <property type="match status" value="2"/>
</dbReference>
<dbReference type="AlphaFoldDB" id="A0A818ERX7"/>
<dbReference type="Proteomes" id="UP000663865">
    <property type="component" value="Unassembled WGS sequence"/>
</dbReference>
<dbReference type="EMBL" id="CAJNYV010002222">
    <property type="protein sequence ID" value="CAF3463533.1"/>
    <property type="molecule type" value="Genomic_DNA"/>
</dbReference>